<evidence type="ECO:0000313" key="7">
    <source>
        <dbReference type="Proteomes" id="UP001330812"/>
    </source>
</evidence>
<sequence length="252" mass="25686">MAGSPHTDLAAYVLGVLSEADNTRFEEHLLDCPHCQLDLVELHQLPDVLDLVKKTWPEPPVPVSPGRTLAPGPRVLRALMAEATVKRKRRRRAGLAAATAAAALVVAGPLVTLAVHPADAAGPAVSLAAPTSVPAPSSTPSSSLSAPGGGTSSGQGASAVTARVTVTPQEWGSSVDLELGGVVGPMNCQLLAISATGDIRTVTGWSVPAKGYGIPGSPDLLHVTGGTSLAADEITRFEVRADDGTLLVVVDR</sequence>
<keyword evidence="1" id="KW-0805">Transcription regulation</keyword>
<dbReference type="Gene3D" id="1.10.10.1320">
    <property type="entry name" value="Anti-sigma factor, zinc-finger domain"/>
    <property type="match status" value="1"/>
</dbReference>
<keyword evidence="4" id="KW-1133">Transmembrane helix</keyword>
<dbReference type="InterPro" id="IPR027383">
    <property type="entry name" value="Znf_put"/>
</dbReference>
<protein>
    <submittedName>
        <fullName evidence="6">Zf-HC2 domain-containing protein</fullName>
    </submittedName>
</protein>
<keyword evidence="4" id="KW-0812">Transmembrane</keyword>
<evidence type="ECO:0000256" key="3">
    <source>
        <dbReference type="SAM" id="MobiDB-lite"/>
    </source>
</evidence>
<evidence type="ECO:0000256" key="2">
    <source>
        <dbReference type="ARBA" id="ARBA00023163"/>
    </source>
</evidence>
<dbReference type="Proteomes" id="UP001330812">
    <property type="component" value="Chromosome"/>
</dbReference>
<dbReference type="EMBL" id="CP142149">
    <property type="protein sequence ID" value="WSE30890.1"/>
    <property type="molecule type" value="Genomic_DNA"/>
</dbReference>
<feature type="region of interest" description="Disordered" evidence="3">
    <location>
        <begin position="128"/>
        <end position="161"/>
    </location>
</feature>
<evidence type="ECO:0000256" key="1">
    <source>
        <dbReference type="ARBA" id="ARBA00023015"/>
    </source>
</evidence>
<dbReference type="Pfam" id="PF13490">
    <property type="entry name" value="zf-HC2"/>
    <property type="match status" value="1"/>
</dbReference>
<name>A0ABZ1I920_9PSEU</name>
<dbReference type="InterPro" id="IPR041916">
    <property type="entry name" value="Anti_sigma_zinc_sf"/>
</dbReference>
<proteinExistence type="predicted"/>
<evidence type="ECO:0000256" key="4">
    <source>
        <dbReference type="SAM" id="Phobius"/>
    </source>
</evidence>
<keyword evidence="4" id="KW-0472">Membrane</keyword>
<feature type="domain" description="Putative zinc-finger" evidence="5">
    <location>
        <begin position="9"/>
        <end position="36"/>
    </location>
</feature>
<feature type="compositionally biased region" description="Low complexity" evidence="3">
    <location>
        <begin position="128"/>
        <end position="146"/>
    </location>
</feature>
<dbReference type="RefSeq" id="WP_326833706.1">
    <property type="nucleotide sequence ID" value="NZ_CP142149.1"/>
</dbReference>
<evidence type="ECO:0000259" key="5">
    <source>
        <dbReference type="Pfam" id="PF13490"/>
    </source>
</evidence>
<feature type="transmembrane region" description="Helical" evidence="4">
    <location>
        <begin position="95"/>
        <end position="115"/>
    </location>
</feature>
<accession>A0ABZ1I920</accession>
<keyword evidence="2" id="KW-0804">Transcription</keyword>
<reference evidence="6 7" key="1">
    <citation type="journal article" date="2015" name="Int. J. Syst. Evol. Microbiol.">
        <title>Amycolatopsis rhabdoformis sp. nov., an actinomycete isolated from a tropical forest soil.</title>
        <authorList>
            <person name="Souza W.R."/>
            <person name="Silva R.E."/>
            <person name="Goodfellow M."/>
            <person name="Busarakam K."/>
            <person name="Figueiro F.S."/>
            <person name="Ferreira D."/>
            <person name="Rodrigues-Filho E."/>
            <person name="Moraes L.A.B."/>
            <person name="Zucchi T.D."/>
        </authorList>
    </citation>
    <scope>NUCLEOTIDE SEQUENCE [LARGE SCALE GENOMIC DNA]</scope>
    <source>
        <strain evidence="6 7">NCIMB 14900</strain>
    </source>
</reference>
<keyword evidence="7" id="KW-1185">Reference proteome</keyword>
<gene>
    <name evidence="6" type="ORF">VSH64_01910</name>
</gene>
<evidence type="ECO:0000313" key="6">
    <source>
        <dbReference type="EMBL" id="WSE30890.1"/>
    </source>
</evidence>
<organism evidence="6 7">
    <name type="scientific">Amycolatopsis rhabdoformis</name>
    <dbReference type="NCBI Taxonomy" id="1448059"/>
    <lineage>
        <taxon>Bacteria</taxon>
        <taxon>Bacillati</taxon>
        <taxon>Actinomycetota</taxon>
        <taxon>Actinomycetes</taxon>
        <taxon>Pseudonocardiales</taxon>
        <taxon>Pseudonocardiaceae</taxon>
        <taxon>Amycolatopsis</taxon>
    </lineage>
</organism>